<protein>
    <submittedName>
        <fullName evidence="5">VRR-NUC domain-containing protein</fullName>
    </submittedName>
</protein>
<reference evidence="5 6" key="1">
    <citation type="submission" date="2021-06" db="EMBL/GenBank/DDBJ databases">
        <title>Faecalicatena sp. nov. isolated from porcine feces.</title>
        <authorList>
            <person name="Oh B.S."/>
            <person name="Lee J.H."/>
        </authorList>
    </citation>
    <scope>NUCLEOTIDE SEQUENCE [LARGE SCALE GENOMIC DNA]</scope>
    <source>
        <strain evidence="5 6">AGMB00832</strain>
    </source>
</reference>
<name>A0ABS6D2F5_9FIRM</name>
<keyword evidence="3" id="KW-0378">Hydrolase</keyword>
<evidence type="ECO:0000256" key="2">
    <source>
        <dbReference type="ARBA" id="ARBA00022722"/>
    </source>
</evidence>
<sequence length="132" mass="14720">MYGNLKRGEDTEQMGVIDWANWNTGRFPELKMLFHVPNGGKRNAAEAARFKAMGVKAGVPDLCLPCPRGGFAGLYIEMKYGKNKTTDNQNEWIRFLKSEGYKVEVCWGGAAATQILEEYLQQERTILAAGGK</sequence>
<keyword evidence="6" id="KW-1185">Reference proteome</keyword>
<dbReference type="Proteomes" id="UP000723714">
    <property type="component" value="Unassembled WGS sequence"/>
</dbReference>
<evidence type="ECO:0000313" key="6">
    <source>
        <dbReference type="Proteomes" id="UP000723714"/>
    </source>
</evidence>
<dbReference type="RefSeq" id="WP_216240710.1">
    <property type="nucleotide sequence ID" value="NZ_JABACJ020000005.1"/>
</dbReference>
<accession>A0ABS6D2F5</accession>
<dbReference type="EMBL" id="JABACJ020000005">
    <property type="protein sequence ID" value="MBU3875671.1"/>
    <property type="molecule type" value="Genomic_DNA"/>
</dbReference>
<gene>
    <name evidence="5" type="ORF">HGO97_007590</name>
</gene>
<keyword evidence="2" id="KW-0540">Nuclease</keyword>
<dbReference type="SMART" id="SM00990">
    <property type="entry name" value="VRR_NUC"/>
    <property type="match status" value="1"/>
</dbReference>
<comment type="caution">
    <text evidence="5">The sequence shown here is derived from an EMBL/GenBank/DDBJ whole genome shotgun (WGS) entry which is preliminary data.</text>
</comment>
<comment type="cofactor">
    <cofactor evidence="1">
        <name>Mg(2+)</name>
        <dbReference type="ChEBI" id="CHEBI:18420"/>
    </cofactor>
</comment>
<feature type="domain" description="VRR-NUC" evidence="4">
    <location>
        <begin position="22"/>
        <end position="110"/>
    </location>
</feature>
<evidence type="ECO:0000259" key="4">
    <source>
        <dbReference type="SMART" id="SM00990"/>
    </source>
</evidence>
<evidence type="ECO:0000313" key="5">
    <source>
        <dbReference type="EMBL" id="MBU3875671.1"/>
    </source>
</evidence>
<proteinExistence type="predicted"/>
<evidence type="ECO:0000256" key="1">
    <source>
        <dbReference type="ARBA" id="ARBA00001946"/>
    </source>
</evidence>
<dbReference type="InterPro" id="IPR014883">
    <property type="entry name" value="VRR_NUC"/>
</dbReference>
<organism evidence="5 6">
    <name type="scientific">Faecalicatena faecalis</name>
    <dbReference type="NCBI Taxonomy" id="2726362"/>
    <lineage>
        <taxon>Bacteria</taxon>
        <taxon>Bacillati</taxon>
        <taxon>Bacillota</taxon>
        <taxon>Clostridia</taxon>
        <taxon>Lachnospirales</taxon>
        <taxon>Lachnospiraceae</taxon>
        <taxon>Faecalicatena</taxon>
    </lineage>
</organism>
<evidence type="ECO:0000256" key="3">
    <source>
        <dbReference type="ARBA" id="ARBA00022801"/>
    </source>
</evidence>
<dbReference type="Pfam" id="PF08774">
    <property type="entry name" value="VRR_NUC"/>
    <property type="match status" value="1"/>
</dbReference>